<dbReference type="InterPro" id="IPR014015">
    <property type="entry name" value="Helicase_SF3_DNA-vir"/>
</dbReference>
<feature type="region of interest" description="Disordered" evidence="4">
    <location>
        <begin position="850"/>
        <end position="881"/>
    </location>
</feature>
<dbReference type="SMART" id="SM00943">
    <property type="entry name" value="Prim-Pol"/>
    <property type="match status" value="1"/>
</dbReference>
<dbReference type="PANTHER" id="PTHR35372:SF2">
    <property type="entry name" value="SF3 HELICASE DOMAIN-CONTAINING PROTEIN"/>
    <property type="match status" value="1"/>
</dbReference>
<accession>A0A7T3PGU4</accession>
<dbReference type="NCBIfam" id="TIGR01613">
    <property type="entry name" value="primase_Cterm"/>
    <property type="match status" value="1"/>
</dbReference>
<evidence type="ECO:0000256" key="3">
    <source>
        <dbReference type="ARBA" id="ARBA00022840"/>
    </source>
</evidence>
<dbReference type="InterPro" id="IPR051620">
    <property type="entry name" value="ORF904-like_C"/>
</dbReference>
<evidence type="ECO:0000313" key="7">
    <source>
        <dbReference type="Proteomes" id="UP000595170"/>
    </source>
</evidence>
<dbReference type="PANTHER" id="PTHR35372">
    <property type="entry name" value="ATP BINDING PROTEIN-RELATED"/>
    <property type="match status" value="1"/>
</dbReference>
<dbReference type="InterPro" id="IPR014819">
    <property type="entry name" value="PriCT_2"/>
</dbReference>
<dbReference type="CDD" id="cd04859">
    <property type="entry name" value="Prim_Pol"/>
    <property type="match status" value="1"/>
</dbReference>
<protein>
    <submittedName>
        <fullName evidence="6">DNA primase/polymerase</fullName>
    </submittedName>
</protein>
<keyword evidence="7" id="KW-1185">Reference proteome</keyword>
<evidence type="ECO:0000256" key="1">
    <source>
        <dbReference type="ARBA" id="ARBA00022741"/>
    </source>
</evidence>
<evidence type="ECO:0000259" key="5">
    <source>
        <dbReference type="PROSITE" id="PS51206"/>
    </source>
</evidence>
<dbReference type="GO" id="GO:0016817">
    <property type="term" value="F:hydrolase activity, acting on acid anhydrides"/>
    <property type="evidence" value="ECO:0007669"/>
    <property type="project" value="InterPro"/>
</dbReference>
<dbReference type="Proteomes" id="UP000595170">
    <property type="component" value="Segment"/>
</dbReference>
<organism evidence="6 7">
    <name type="scientific">Achromobacter phage vB_AchrS_AchV4</name>
    <dbReference type="NCBI Taxonomy" id="2796514"/>
    <lineage>
        <taxon>Viruses</taxon>
        <taxon>Duplodnaviria</taxon>
        <taxon>Heunggongvirae</taxon>
        <taxon>Uroviricota</taxon>
        <taxon>Caudoviricetes</taxon>
        <taxon>Casjensviridae</taxon>
        <taxon>Gediminasvirus</taxon>
        <taxon>Gediminasvirus AchV4</taxon>
    </lineage>
</organism>
<sequence length="881" mass="99418">MLEELKALAGRGFALHWLKPKSKAPVRDEWSTAPVQTVAELERSHRDNFNVGVRLGEHSLIGDLYLHVIDVDIRGDEHADDALEALHDLFPDIDDYPVVQSGSGGASRHFYILSDTAFASRKLARSKGWKMVFDDKKQREVKKRDWEIELFGTGKQVAMPPSIHPDSGKPYRWLREFDFDDLDLGLGPIVSAEALIAAGAVEASGSTDSGDDTDMLLALARQPPQGLTEEEMRDAVFALDIDEWCEDRDGWLKVGMALHHETNGSDLGFKIWCDFSERSEKFDLRNSKQVWRSFRQKTSSSVTMATVLKEVREEGSDFAQLQQKLEIAATLKKALADVSLYDLSPIEMTTILPRLKKLAEEDGLKASDADLRRTIKEQRKEAVKESEQRRRKSLEDWLADETLRLFFNEGDHLLFLDKLFWAYDKGLWRPYPGSVVDNRVYRLITKVLSGGDENSKALLAVLEDSGRADTLNALSNSVRGIIEKKCGGDGTEDPMRVREMPSDSIMNCRNGELWFEDDDYDFRKHDPSNRLTGQLATDYDPMAECPEWDAAIARIMRDQHEPDLVIRHLYEVMGYLVQTTRDMACWVMFYGTGSNGKSFVTSVLQELLGANSSVSQSLRDFGSGKSNHAESSLVGKLLMVDDDFEKGLMLPDGTLKKFSESKRMTANPKYGSPFNFVCRATPLILTNHWPKTADLSYGLTRRALVFHFNTTLVEAEVDRGLLTRIRKNELPGILNHLIEGWERLKARGRFDVPVACERAKSVWLGRRNVVAAFISEHIEATGNDQDRERAADVWDTFQAYVQNENAGNKWGRNNFYDELCSVPGITKYTPKGVLTFRGLVLKKPEFDPFDDNSDEDGLGSASGTKPTHPSETFPEDIEALF</sequence>
<dbReference type="Pfam" id="PF08707">
    <property type="entry name" value="PriCT_2"/>
    <property type="match status" value="1"/>
</dbReference>
<keyword evidence="2" id="KW-0378">Hydrolase</keyword>
<dbReference type="SUPFAM" id="SSF56747">
    <property type="entry name" value="Prim-pol domain"/>
    <property type="match status" value="1"/>
</dbReference>
<dbReference type="InterPro" id="IPR027417">
    <property type="entry name" value="P-loop_NTPase"/>
</dbReference>
<dbReference type="InterPro" id="IPR014818">
    <property type="entry name" value="Phage/plasmid_primase_P4_C"/>
</dbReference>
<dbReference type="Pfam" id="PF08706">
    <property type="entry name" value="D5_N"/>
    <property type="match status" value="1"/>
</dbReference>
<keyword evidence="1" id="KW-0547">Nucleotide-binding</keyword>
<dbReference type="EMBL" id="MW269554">
    <property type="protein sequence ID" value="QPZ53239.1"/>
    <property type="molecule type" value="Genomic_DNA"/>
</dbReference>
<dbReference type="Pfam" id="PF09250">
    <property type="entry name" value="Prim-Pol"/>
    <property type="match status" value="1"/>
</dbReference>
<evidence type="ECO:0000256" key="2">
    <source>
        <dbReference type="ARBA" id="ARBA00022801"/>
    </source>
</evidence>
<dbReference type="PROSITE" id="PS51206">
    <property type="entry name" value="SF3_HELICASE_1"/>
    <property type="match status" value="1"/>
</dbReference>
<dbReference type="GO" id="GO:0005524">
    <property type="term" value="F:ATP binding"/>
    <property type="evidence" value="ECO:0007669"/>
    <property type="project" value="UniProtKB-KW"/>
</dbReference>
<feature type="compositionally biased region" description="Polar residues" evidence="4">
    <location>
        <begin position="861"/>
        <end position="870"/>
    </location>
</feature>
<evidence type="ECO:0000313" key="6">
    <source>
        <dbReference type="EMBL" id="QPZ53239.1"/>
    </source>
</evidence>
<evidence type="ECO:0000256" key="4">
    <source>
        <dbReference type="SAM" id="MobiDB-lite"/>
    </source>
</evidence>
<dbReference type="InterPro" id="IPR045455">
    <property type="entry name" value="NrS-1_pol-like_helicase"/>
</dbReference>
<name>A0A7T3PGU4_9CAUD</name>
<dbReference type="SUPFAM" id="SSF52540">
    <property type="entry name" value="P-loop containing nucleoside triphosphate hydrolases"/>
    <property type="match status" value="1"/>
</dbReference>
<feature type="domain" description="SF3 helicase" evidence="5">
    <location>
        <begin position="564"/>
        <end position="721"/>
    </location>
</feature>
<dbReference type="InterPro" id="IPR006500">
    <property type="entry name" value="Helicase_put_C_phage/plasmid"/>
</dbReference>
<keyword evidence="3" id="KW-0067">ATP-binding</keyword>
<reference evidence="6 7" key="1">
    <citation type="submission" date="2020-11" db="EMBL/GenBank/DDBJ databases">
        <title>Complete Genome Sequence of Achromobacter phage vB_AchrS_AchV4.</title>
        <authorList>
            <person name="Kaliniene L."/>
            <person name="Noreika A."/>
            <person name="Meskys R."/>
        </authorList>
    </citation>
    <scope>NUCLEOTIDE SEQUENCE [LARGE SCALE GENOMIC DNA]</scope>
</reference>
<dbReference type="Pfam" id="PF19263">
    <property type="entry name" value="DUF5906"/>
    <property type="match status" value="1"/>
</dbReference>
<dbReference type="Gene3D" id="3.40.50.300">
    <property type="entry name" value="P-loop containing nucleotide triphosphate hydrolases"/>
    <property type="match status" value="1"/>
</dbReference>
<proteinExistence type="predicted"/>
<gene>
    <name evidence="6" type="ORF">AchV4_0070</name>
</gene>
<dbReference type="InterPro" id="IPR015330">
    <property type="entry name" value="DNA_primase/pol_bifunc_N"/>
</dbReference>